<organism evidence="3 4">
    <name type="scientific">Temperatibacter marinus</name>
    <dbReference type="NCBI Taxonomy" id="1456591"/>
    <lineage>
        <taxon>Bacteria</taxon>
        <taxon>Pseudomonadati</taxon>
        <taxon>Pseudomonadota</taxon>
        <taxon>Alphaproteobacteria</taxon>
        <taxon>Kordiimonadales</taxon>
        <taxon>Temperatibacteraceae</taxon>
        <taxon>Temperatibacter</taxon>
    </lineage>
</organism>
<dbReference type="InterPro" id="IPR019734">
    <property type="entry name" value="TPR_rpt"/>
</dbReference>
<proteinExistence type="predicted"/>
<dbReference type="KEGG" id="tmk:QGN29_03390"/>
<protein>
    <submittedName>
        <fullName evidence="3">Sulfotransferase</fullName>
    </submittedName>
</protein>
<dbReference type="Gene3D" id="1.25.40.10">
    <property type="entry name" value="Tetratricopeptide repeat domain"/>
    <property type="match status" value="2"/>
</dbReference>
<accession>A0AA52HB96</accession>
<keyword evidence="4" id="KW-1185">Reference proteome</keyword>
<dbReference type="EMBL" id="CP123872">
    <property type="protein sequence ID" value="WND03413.1"/>
    <property type="molecule type" value="Genomic_DNA"/>
</dbReference>
<evidence type="ECO:0000256" key="1">
    <source>
        <dbReference type="ARBA" id="ARBA00022679"/>
    </source>
</evidence>
<dbReference type="SUPFAM" id="SSF52540">
    <property type="entry name" value="P-loop containing nucleoside triphosphate hydrolases"/>
    <property type="match status" value="1"/>
</dbReference>
<keyword evidence="2" id="KW-0802">TPR repeat</keyword>
<evidence type="ECO:0000313" key="3">
    <source>
        <dbReference type="EMBL" id="WND03413.1"/>
    </source>
</evidence>
<dbReference type="Pfam" id="PF13181">
    <property type="entry name" value="TPR_8"/>
    <property type="match status" value="2"/>
</dbReference>
<dbReference type="InterPro" id="IPR027417">
    <property type="entry name" value="P-loop_NTPase"/>
</dbReference>
<dbReference type="PANTHER" id="PTHR12788:SF10">
    <property type="entry name" value="PROTEIN-TYROSINE SULFOTRANSFERASE"/>
    <property type="match status" value="1"/>
</dbReference>
<dbReference type="InterPro" id="IPR026634">
    <property type="entry name" value="TPST-like"/>
</dbReference>
<gene>
    <name evidence="3" type="ORF">QGN29_03390</name>
</gene>
<dbReference type="AlphaFoldDB" id="A0AA52HB96"/>
<dbReference type="PROSITE" id="PS50005">
    <property type="entry name" value="TPR"/>
    <property type="match status" value="1"/>
</dbReference>
<name>A0AA52HB96_9PROT</name>
<dbReference type="Pfam" id="PF13469">
    <property type="entry name" value="Sulfotransfer_3"/>
    <property type="match status" value="1"/>
</dbReference>
<dbReference type="PANTHER" id="PTHR12788">
    <property type="entry name" value="PROTEIN-TYROSINE SULFOTRANSFERASE 2"/>
    <property type="match status" value="1"/>
</dbReference>
<evidence type="ECO:0000313" key="4">
    <source>
        <dbReference type="Proteomes" id="UP001268683"/>
    </source>
</evidence>
<dbReference type="InterPro" id="IPR011990">
    <property type="entry name" value="TPR-like_helical_dom_sf"/>
</dbReference>
<evidence type="ECO:0000256" key="2">
    <source>
        <dbReference type="PROSITE-ProRule" id="PRU00339"/>
    </source>
</evidence>
<dbReference type="SMART" id="SM00028">
    <property type="entry name" value="TPR"/>
    <property type="match status" value="6"/>
</dbReference>
<feature type="repeat" description="TPR" evidence="2">
    <location>
        <begin position="108"/>
        <end position="141"/>
    </location>
</feature>
<reference evidence="3" key="1">
    <citation type="submission" date="2023-04" db="EMBL/GenBank/DDBJ databases">
        <title>Complete genome sequence of Temperatibacter marinus.</title>
        <authorList>
            <person name="Rong J.-C."/>
            <person name="Yi M.-L."/>
            <person name="Zhao Q."/>
        </authorList>
    </citation>
    <scope>NUCLEOTIDE SEQUENCE</scope>
    <source>
        <strain evidence="3">NBRC 110045</strain>
    </source>
</reference>
<dbReference type="Gene3D" id="3.40.50.300">
    <property type="entry name" value="P-loop containing nucleotide triphosphate hydrolases"/>
    <property type="match status" value="1"/>
</dbReference>
<dbReference type="GO" id="GO:0008476">
    <property type="term" value="F:protein-tyrosine sulfotransferase activity"/>
    <property type="evidence" value="ECO:0007669"/>
    <property type="project" value="InterPro"/>
</dbReference>
<dbReference type="SUPFAM" id="SSF48452">
    <property type="entry name" value="TPR-like"/>
    <property type="match status" value="1"/>
</dbReference>
<keyword evidence="1" id="KW-0808">Transferase</keyword>
<sequence length="506" mass="56627">MKHNQIRSRLHAGYQAYDQGQYQEAKQHGITVLALDAGAVEAHFLVGLASVELGDWGTARKAFGTVLGLDQKHARSWVYLARTLLMTGEHADALASAENAEKLGLINAQDFDSLGVIYAHLNQHEKALQQYDQALKLKDQSAIIHVNKASSQTFLGQSEAAIDSLNQALKIDPAHAKAHWMLARSQKATSEEDLDPIKETLKASNSPQDVAMLAYGLGKLYEDLGAWDQAFTTYEKGANAKKAFVSYDAAGEAQYFQAQMKAWTREHVESVCRQNDQQESPIFIVGQPRTGTTLVERILAAHSEVTAAGELPYVAMLANQFRSAPKAFGEAYLNCARPLRGQTRLFIDKLPENYQHLGLLATAFPKARFIHVKRHPMDSCFSMYKQLFAESYPYSYDFEDLARHYAHYQGLMDHWHNVLPDRILDLAYEDLVRDVEGSARCLLDHVGLDWQEACASPHRTEGTVATASALQVREKAHTKSIGVWQRFEKDLQPLYTQLNQLNIKGL</sequence>
<dbReference type="Pfam" id="PF13432">
    <property type="entry name" value="TPR_16"/>
    <property type="match status" value="1"/>
</dbReference>
<dbReference type="RefSeq" id="WP_310799266.1">
    <property type="nucleotide sequence ID" value="NZ_CP123872.1"/>
</dbReference>
<dbReference type="Proteomes" id="UP001268683">
    <property type="component" value="Chromosome"/>
</dbReference>